<keyword evidence="3" id="KW-1185">Reference proteome</keyword>
<dbReference type="InterPro" id="IPR025491">
    <property type="entry name" value="DUF4382"/>
</dbReference>
<dbReference type="Proteomes" id="UP001597545">
    <property type="component" value="Unassembled WGS sequence"/>
</dbReference>
<dbReference type="Gene3D" id="2.60.40.1120">
    <property type="entry name" value="Carboxypeptidase-like, regulatory domain"/>
    <property type="match status" value="1"/>
</dbReference>
<dbReference type="PROSITE" id="PS51257">
    <property type="entry name" value="PROKAR_LIPOPROTEIN"/>
    <property type="match status" value="1"/>
</dbReference>
<dbReference type="RefSeq" id="WP_380902008.1">
    <property type="nucleotide sequence ID" value="NZ_JBHUEG010000007.1"/>
</dbReference>
<feature type="domain" description="DUF4382" evidence="1">
    <location>
        <begin position="30"/>
        <end position="165"/>
    </location>
</feature>
<dbReference type="SUPFAM" id="SSF49464">
    <property type="entry name" value="Carboxypeptidase regulatory domain-like"/>
    <property type="match status" value="1"/>
</dbReference>
<evidence type="ECO:0000313" key="2">
    <source>
        <dbReference type="EMBL" id="MFD2547344.1"/>
    </source>
</evidence>
<evidence type="ECO:0000313" key="3">
    <source>
        <dbReference type="Proteomes" id="UP001597545"/>
    </source>
</evidence>
<dbReference type="Pfam" id="PF14321">
    <property type="entry name" value="DUF4382"/>
    <property type="match status" value="1"/>
</dbReference>
<sequence>MKRNLFFCLLGLVGLSACESDGSSGEGRTPVSVKMTDAPGKYDAVHLNVGEVEILTANGRTSIDVDDNRPFDILAFSMGKDTLLATDLVASGKLQEVRLVLDDEGNTVTVDGVTYPLETPSGQSSGVKIKVQEELVPNVAYTLLLDFDVATSITTTGNGKYVLKPVVRAIPNAVSGVIKGIVLPVIAAPKIYAVIGTDERIGAVTDVDGKFYFPGIADGTYTILIEAENSLYADKTIDNVVVENGVATDLGTIELSLL</sequence>
<dbReference type="EMBL" id="JBHULR010000003">
    <property type="protein sequence ID" value="MFD2547344.1"/>
    <property type="molecule type" value="Genomic_DNA"/>
</dbReference>
<protein>
    <submittedName>
        <fullName evidence="2">DUF4382 domain-containing protein</fullName>
    </submittedName>
</protein>
<proteinExistence type="predicted"/>
<reference evidence="3" key="1">
    <citation type="journal article" date="2019" name="Int. J. Syst. Evol. Microbiol.">
        <title>The Global Catalogue of Microorganisms (GCM) 10K type strain sequencing project: providing services to taxonomists for standard genome sequencing and annotation.</title>
        <authorList>
            <consortium name="The Broad Institute Genomics Platform"/>
            <consortium name="The Broad Institute Genome Sequencing Center for Infectious Disease"/>
            <person name="Wu L."/>
            <person name="Ma J."/>
        </authorList>
    </citation>
    <scope>NUCLEOTIDE SEQUENCE [LARGE SCALE GENOMIC DNA]</scope>
    <source>
        <strain evidence="3">KCTC 42662</strain>
    </source>
</reference>
<accession>A0ABW5KGJ5</accession>
<name>A0ABW5KGJ5_9SPHI</name>
<organism evidence="2 3">
    <name type="scientific">Sphingobacterium suaedae</name>
    <dbReference type="NCBI Taxonomy" id="1686402"/>
    <lineage>
        <taxon>Bacteria</taxon>
        <taxon>Pseudomonadati</taxon>
        <taxon>Bacteroidota</taxon>
        <taxon>Sphingobacteriia</taxon>
        <taxon>Sphingobacteriales</taxon>
        <taxon>Sphingobacteriaceae</taxon>
        <taxon>Sphingobacterium</taxon>
    </lineage>
</organism>
<evidence type="ECO:0000259" key="1">
    <source>
        <dbReference type="Pfam" id="PF14321"/>
    </source>
</evidence>
<dbReference type="InterPro" id="IPR008969">
    <property type="entry name" value="CarboxyPept-like_regulatory"/>
</dbReference>
<comment type="caution">
    <text evidence="2">The sequence shown here is derived from an EMBL/GenBank/DDBJ whole genome shotgun (WGS) entry which is preliminary data.</text>
</comment>
<gene>
    <name evidence="2" type="ORF">ACFSR5_06750</name>
</gene>